<dbReference type="PANTHER" id="PTHR30250">
    <property type="entry name" value="PST FAMILY PREDICTED COLANIC ACID TRANSPORTER"/>
    <property type="match status" value="1"/>
</dbReference>
<proteinExistence type="inferred from homology"/>
<evidence type="ECO:0000256" key="7">
    <source>
        <dbReference type="SAM" id="Phobius"/>
    </source>
</evidence>
<evidence type="ECO:0000313" key="8">
    <source>
        <dbReference type="EMBL" id="QIK79265.1"/>
    </source>
</evidence>
<dbReference type="EMBL" id="CP049869">
    <property type="protein sequence ID" value="QIK79265.1"/>
    <property type="molecule type" value="Genomic_DNA"/>
</dbReference>
<keyword evidence="3" id="KW-1003">Cell membrane</keyword>
<protein>
    <submittedName>
        <fullName evidence="8">Oligosaccharide flippase family protein</fullName>
    </submittedName>
</protein>
<feature type="transmembrane region" description="Helical" evidence="7">
    <location>
        <begin position="284"/>
        <end position="303"/>
    </location>
</feature>
<organism evidence="8 9">
    <name type="scientific">Sphingomonas piscis</name>
    <dbReference type="NCBI Taxonomy" id="2714943"/>
    <lineage>
        <taxon>Bacteria</taxon>
        <taxon>Pseudomonadati</taxon>
        <taxon>Pseudomonadota</taxon>
        <taxon>Alphaproteobacteria</taxon>
        <taxon>Sphingomonadales</taxon>
        <taxon>Sphingomonadaceae</taxon>
        <taxon>Sphingomonas</taxon>
    </lineage>
</organism>
<comment type="subcellular location">
    <subcellularLocation>
        <location evidence="1">Cell membrane</location>
        <topology evidence="1">Multi-pass membrane protein</topology>
    </subcellularLocation>
</comment>
<dbReference type="AlphaFoldDB" id="A0A6G7YR96"/>
<feature type="transmembrane region" description="Helical" evidence="7">
    <location>
        <begin position="219"/>
        <end position="239"/>
    </location>
</feature>
<evidence type="ECO:0000256" key="5">
    <source>
        <dbReference type="ARBA" id="ARBA00022989"/>
    </source>
</evidence>
<reference evidence="8 9" key="1">
    <citation type="submission" date="2020-03" db="EMBL/GenBank/DDBJ databases">
        <title>Sphingomonas sp. nov., isolated from fish.</title>
        <authorList>
            <person name="Hyun D.-W."/>
            <person name="Bae J.-W."/>
        </authorList>
    </citation>
    <scope>NUCLEOTIDE SEQUENCE [LARGE SCALE GENOMIC DNA]</scope>
    <source>
        <strain evidence="8 9">HDW15B</strain>
    </source>
</reference>
<feature type="transmembrane region" description="Helical" evidence="7">
    <location>
        <begin position="123"/>
        <end position="142"/>
    </location>
</feature>
<evidence type="ECO:0000256" key="1">
    <source>
        <dbReference type="ARBA" id="ARBA00004651"/>
    </source>
</evidence>
<gene>
    <name evidence="8" type="ORF">G7077_10505</name>
</gene>
<feature type="transmembrane region" description="Helical" evidence="7">
    <location>
        <begin position="162"/>
        <end position="183"/>
    </location>
</feature>
<dbReference type="PANTHER" id="PTHR30250:SF10">
    <property type="entry name" value="LIPOPOLYSACCHARIDE BIOSYNTHESIS PROTEIN WZXC"/>
    <property type="match status" value="1"/>
</dbReference>
<accession>A0A6G7YR96</accession>
<name>A0A6G7YR96_9SPHN</name>
<keyword evidence="4 7" id="KW-0812">Transmembrane</keyword>
<keyword evidence="6 7" id="KW-0472">Membrane</keyword>
<feature type="transmembrane region" description="Helical" evidence="7">
    <location>
        <begin position="251"/>
        <end position="272"/>
    </location>
</feature>
<dbReference type="GO" id="GO:0005886">
    <property type="term" value="C:plasma membrane"/>
    <property type="evidence" value="ECO:0007669"/>
    <property type="project" value="UniProtKB-SubCell"/>
</dbReference>
<comment type="similarity">
    <text evidence="2">Belongs to the polysaccharide synthase family.</text>
</comment>
<evidence type="ECO:0000313" key="9">
    <source>
        <dbReference type="Proteomes" id="UP000503222"/>
    </source>
</evidence>
<dbReference type="InterPro" id="IPR050833">
    <property type="entry name" value="Poly_Biosynth_Transport"/>
</dbReference>
<sequence>MPVSGCGRWYGRRSPPYASKPCFAGGPRARYPIAFSRSAIGDALRSGGMFTVTKLLNWAAGNVDRIVVGKLLGASALRYYSRASSLMLTLNQLLGTGAMRVLFSTFSRMQDDRARLTSGFDRALSTGLIGSTLASVFVVMFADLIVDVLLGPGWQSATPLMQALFAAFVARSGYVVAEAVPLALGLGRQSAVRQAIHLVLVCAGAVTGARYALVGAAVGIAIAYWIFYLICLGLVMRLIDVSLGRLFRIHSSALLVALPPGVIAAGAAWLLGPGQSLMLRLVPPLLFGAIAVFMIAFGPASLLSQDLARIRQTAIGHIRSRLARQGRAAV</sequence>
<dbReference type="KEGG" id="spii:G7077_10505"/>
<keyword evidence="5 7" id="KW-1133">Transmembrane helix</keyword>
<evidence type="ECO:0000256" key="4">
    <source>
        <dbReference type="ARBA" id="ARBA00022692"/>
    </source>
</evidence>
<keyword evidence="9" id="KW-1185">Reference proteome</keyword>
<evidence type="ECO:0000256" key="3">
    <source>
        <dbReference type="ARBA" id="ARBA00022475"/>
    </source>
</evidence>
<feature type="transmembrane region" description="Helical" evidence="7">
    <location>
        <begin position="195"/>
        <end position="213"/>
    </location>
</feature>
<evidence type="ECO:0000256" key="2">
    <source>
        <dbReference type="ARBA" id="ARBA00007430"/>
    </source>
</evidence>
<evidence type="ECO:0000256" key="6">
    <source>
        <dbReference type="ARBA" id="ARBA00023136"/>
    </source>
</evidence>
<dbReference type="Pfam" id="PF13440">
    <property type="entry name" value="Polysacc_synt_3"/>
    <property type="match status" value="1"/>
</dbReference>
<dbReference type="Proteomes" id="UP000503222">
    <property type="component" value="Chromosome"/>
</dbReference>